<evidence type="ECO:0000256" key="3">
    <source>
        <dbReference type="ARBA" id="ARBA00022729"/>
    </source>
</evidence>
<evidence type="ECO:0000259" key="6">
    <source>
        <dbReference type="PROSITE" id="PS52012"/>
    </source>
</evidence>
<reference evidence="7 8" key="1">
    <citation type="journal article" date="2015" name="Sci. Rep.">
        <title>Chromosome-level genome map provides insights into diverse defense mechanisms in the medicinal fungus Ganoderma sinense.</title>
        <authorList>
            <person name="Zhu Y."/>
            <person name="Xu J."/>
            <person name="Sun C."/>
            <person name="Zhou S."/>
            <person name="Xu H."/>
            <person name="Nelson D.R."/>
            <person name="Qian J."/>
            <person name="Song J."/>
            <person name="Luo H."/>
            <person name="Xiang L."/>
            <person name="Li Y."/>
            <person name="Xu Z."/>
            <person name="Ji A."/>
            <person name="Wang L."/>
            <person name="Lu S."/>
            <person name="Hayward A."/>
            <person name="Sun W."/>
            <person name="Li X."/>
            <person name="Schwartz D.C."/>
            <person name="Wang Y."/>
            <person name="Chen S."/>
        </authorList>
    </citation>
    <scope>NUCLEOTIDE SEQUENCE [LARGE SCALE GENOMIC DNA]</scope>
    <source>
        <strain evidence="7 8">ZZ0214-1</strain>
    </source>
</reference>
<dbReference type="AlphaFoldDB" id="A0A2G8RZ11"/>
<keyword evidence="4" id="KW-1015">Disulfide bond</keyword>
<evidence type="ECO:0000256" key="2">
    <source>
        <dbReference type="ARBA" id="ARBA00022525"/>
    </source>
</evidence>
<accession>A0A2G8RZ11</accession>
<dbReference type="OrthoDB" id="4505683at2759"/>
<dbReference type="Pfam" id="PF05730">
    <property type="entry name" value="CFEM"/>
    <property type="match status" value="1"/>
</dbReference>
<evidence type="ECO:0000313" key="8">
    <source>
        <dbReference type="Proteomes" id="UP000230002"/>
    </source>
</evidence>
<dbReference type="Proteomes" id="UP000230002">
    <property type="component" value="Unassembled WGS sequence"/>
</dbReference>
<keyword evidence="3 5" id="KW-0732">Signal</keyword>
<dbReference type="EMBL" id="AYKW01000038">
    <property type="protein sequence ID" value="PIL26752.1"/>
    <property type="molecule type" value="Genomic_DNA"/>
</dbReference>
<dbReference type="GO" id="GO:0005576">
    <property type="term" value="C:extracellular region"/>
    <property type="evidence" value="ECO:0007669"/>
    <property type="project" value="UniProtKB-SubCell"/>
</dbReference>
<dbReference type="PROSITE" id="PS52012">
    <property type="entry name" value="CFEM"/>
    <property type="match status" value="1"/>
</dbReference>
<comment type="caution">
    <text evidence="7">The sequence shown here is derived from an EMBL/GenBank/DDBJ whole genome shotgun (WGS) entry which is preliminary data.</text>
</comment>
<name>A0A2G8RZ11_9APHY</name>
<evidence type="ECO:0000256" key="5">
    <source>
        <dbReference type="SAM" id="SignalP"/>
    </source>
</evidence>
<feature type="chain" id="PRO_5013883343" description="CFEM domain-containing protein" evidence="5">
    <location>
        <begin position="18"/>
        <end position="95"/>
    </location>
</feature>
<feature type="domain" description="CFEM" evidence="6">
    <location>
        <begin position="1"/>
        <end position="95"/>
    </location>
</feature>
<evidence type="ECO:0000313" key="7">
    <source>
        <dbReference type="EMBL" id="PIL26752.1"/>
    </source>
</evidence>
<proteinExistence type="predicted"/>
<protein>
    <recommendedName>
        <fullName evidence="6">CFEM domain-containing protein</fullName>
    </recommendedName>
</protein>
<sequence>MKLALFSAPLLFALANAQFARYGVPACATPCVEQAAIQGHCGFTDIPCICTSLKNPSVLGTAVMCELGGCPETRTGGEAEGRSALVGFFEAYCQG</sequence>
<comment type="subcellular location">
    <subcellularLocation>
        <location evidence="1">Secreted</location>
    </subcellularLocation>
</comment>
<feature type="signal peptide" evidence="5">
    <location>
        <begin position="1"/>
        <end position="17"/>
    </location>
</feature>
<evidence type="ECO:0000256" key="4">
    <source>
        <dbReference type="ARBA" id="ARBA00023157"/>
    </source>
</evidence>
<keyword evidence="2" id="KW-0964">Secreted</keyword>
<organism evidence="7 8">
    <name type="scientific">Ganoderma sinense ZZ0214-1</name>
    <dbReference type="NCBI Taxonomy" id="1077348"/>
    <lineage>
        <taxon>Eukaryota</taxon>
        <taxon>Fungi</taxon>
        <taxon>Dikarya</taxon>
        <taxon>Basidiomycota</taxon>
        <taxon>Agaricomycotina</taxon>
        <taxon>Agaricomycetes</taxon>
        <taxon>Polyporales</taxon>
        <taxon>Polyporaceae</taxon>
        <taxon>Ganoderma</taxon>
    </lineage>
</organism>
<dbReference type="InterPro" id="IPR008427">
    <property type="entry name" value="Extracellular_membr_CFEM_dom"/>
</dbReference>
<gene>
    <name evidence="7" type="ORF">GSI_11166</name>
</gene>
<evidence type="ECO:0000256" key="1">
    <source>
        <dbReference type="ARBA" id="ARBA00004613"/>
    </source>
</evidence>
<keyword evidence="8" id="KW-1185">Reference proteome</keyword>